<protein>
    <submittedName>
        <fullName evidence="2">Uncharacterized protein</fullName>
    </submittedName>
</protein>
<feature type="compositionally biased region" description="Polar residues" evidence="1">
    <location>
        <begin position="142"/>
        <end position="158"/>
    </location>
</feature>
<keyword evidence="3" id="KW-1185">Reference proteome</keyword>
<evidence type="ECO:0000313" key="2">
    <source>
        <dbReference type="EMBL" id="KAJ7028253.1"/>
    </source>
</evidence>
<accession>A0AAD6WUY3</accession>
<dbReference type="EMBL" id="JARJCM010000114">
    <property type="protein sequence ID" value="KAJ7028253.1"/>
    <property type="molecule type" value="Genomic_DNA"/>
</dbReference>
<comment type="caution">
    <text evidence="2">The sequence shown here is derived from an EMBL/GenBank/DDBJ whole genome shotgun (WGS) entry which is preliminary data.</text>
</comment>
<feature type="region of interest" description="Disordered" evidence="1">
    <location>
        <begin position="127"/>
        <end position="164"/>
    </location>
</feature>
<dbReference type="AlphaFoldDB" id="A0AAD6WUY3"/>
<reference evidence="2" key="1">
    <citation type="submission" date="2023-03" db="EMBL/GenBank/DDBJ databases">
        <title>Massive genome expansion in bonnet fungi (Mycena s.s.) driven by repeated elements and novel gene families across ecological guilds.</title>
        <authorList>
            <consortium name="Lawrence Berkeley National Laboratory"/>
            <person name="Harder C.B."/>
            <person name="Miyauchi S."/>
            <person name="Viragh M."/>
            <person name="Kuo A."/>
            <person name="Thoen E."/>
            <person name="Andreopoulos B."/>
            <person name="Lu D."/>
            <person name="Skrede I."/>
            <person name="Drula E."/>
            <person name="Henrissat B."/>
            <person name="Morin E."/>
            <person name="Kohler A."/>
            <person name="Barry K."/>
            <person name="LaButti K."/>
            <person name="Morin E."/>
            <person name="Salamov A."/>
            <person name="Lipzen A."/>
            <person name="Mereny Z."/>
            <person name="Hegedus B."/>
            <person name="Baldrian P."/>
            <person name="Stursova M."/>
            <person name="Weitz H."/>
            <person name="Taylor A."/>
            <person name="Grigoriev I.V."/>
            <person name="Nagy L.G."/>
            <person name="Martin F."/>
            <person name="Kauserud H."/>
        </authorList>
    </citation>
    <scope>NUCLEOTIDE SEQUENCE</scope>
    <source>
        <strain evidence="2">CBHHK200</strain>
    </source>
</reference>
<gene>
    <name evidence="2" type="ORF">C8F04DRAFT_1188793</name>
</gene>
<dbReference type="Proteomes" id="UP001218188">
    <property type="component" value="Unassembled WGS sequence"/>
</dbReference>
<evidence type="ECO:0000313" key="3">
    <source>
        <dbReference type="Proteomes" id="UP001218188"/>
    </source>
</evidence>
<organism evidence="2 3">
    <name type="scientific">Mycena alexandri</name>
    <dbReference type="NCBI Taxonomy" id="1745969"/>
    <lineage>
        <taxon>Eukaryota</taxon>
        <taxon>Fungi</taxon>
        <taxon>Dikarya</taxon>
        <taxon>Basidiomycota</taxon>
        <taxon>Agaricomycotina</taxon>
        <taxon>Agaricomycetes</taxon>
        <taxon>Agaricomycetidae</taxon>
        <taxon>Agaricales</taxon>
        <taxon>Marasmiineae</taxon>
        <taxon>Mycenaceae</taxon>
        <taxon>Mycena</taxon>
    </lineage>
</organism>
<name>A0AAD6WUY3_9AGAR</name>
<proteinExistence type="predicted"/>
<feature type="region of interest" description="Disordered" evidence="1">
    <location>
        <begin position="13"/>
        <end position="32"/>
    </location>
</feature>
<sequence length="225" mass="25186">MASEYIAAVRHPCKQEDNTGTSSTLAGLHAGPYEDPSPPMLNMFWRRITGLTSRKHDEDGSWKGAEEVSIWNRANHTVKLALDVQTAKPKGSMKLACDRKTLFLFEMTRNEFFASYDQFLEVFRQKGGQRGKHTATPDSKIPNHTKSVSERTMNSTGQVHEAKSTIRPVREGNDIIPATELARRLDEGQVAIGDDPTLLSEIRWGYDLMTQIEGRLLALQGESRG</sequence>
<evidence type="ECO:0000256" key="1">
    <source>
        <dbReference type="SAM" id="MobiDB-lite"/>
    </source>
</evidence>